<evidence type="ECO:0000256" key="7">
    <source>
        <dbReference type="ARBA" id="ARBA00023136"/>
    </source>
</evidence>
<dbReference type="InterPro" id="IPR000387">
    <property type="entry name" value="Tyr_Pase_dom"/>
</dbReference>
<evidence type="ECO:0000256" key="2">
    <source>
        <dbReference type="ARBA" id="ARBA00009701"/>
    </source>
</evidence>
<feature type="region of interest" description="Disordered" evidence="10">
    <location>
        <begin position="276"/>
        <end position="446"/>
    </location>
</feature>
<protein>
    <recommendedName>
        <fullName evidence="3">protein-tyrosine-phosphatase</fullName>
        <ecNumber evidence="3">3.1.3.48</ecNumber>
    </recommendedName>
</protein>
<comment type="similarity">
    <text evidence="2">Belongs to the protein-tyrosine phosphatase family. Non-receptor class 1 subfamily.</text>
</comment>
<dbReference type="PANTHER" id="PTHR46047:SF3">
    <property type="entry name" value="TYROSINE-PROTEIN PHOSPHATASE NON-RECEPTOR TYPE 61F"/>
    <property type="match status" value="1"/>
</dbReference>
<feature type="compositionally biased region" description="Basic and acidic residues" evidence="10">
    <location>
        <begin position="433"/>
        <end position="446"/>
    </location>
</feature>
<dbReference type="Pfam" id="PF00102">
    <property type="entry name" value="Y_phosphatase"/>
    <property type="match status" value="1"/>
</dbReference>
<dbReference type="InterPro" id="IPR000242">
    <property type="entry name" value="PTP_cat"/>
</dbReference>
<dbReference type="PROSITE" id="PS00383">
    <property type="entry name" value="TYR_PHOSPHATASE_1"/>
    <property type="match status" value="1"/>
</dbReference>
<feature type="domain" description="Tyrosine specific protein phosphatases" evidence="12">
    <location>
        <begin position="182"/>
        <end position="262"/>
    </location>
</feature>
<dbReference type="AlphaFoldDB" id="A0A8B7P2F0"/>
<keyword evidence="5" id="KW-0378">Hydrolase</keyword>
<keyword evidence="4" id="KW-0597">Phosphoprotein</keyword>
<evidence type="ECO:0000313" key="14">
    <source>
        <dbReference type="RefSeq" id="XP_018020203.1"/>
    </source>
</evidence>
<dbReference type="GO" id="GO:0046426">
    <property type="term" value="P:negative regulation of receptor signaling pathway via JAK-STAT"/>
    <property type="evidence" value="ECO:0007669"/>
    <property type="project" value="TreeGrafter"/>
</dbReference>
<evidence type="ECO:0000256" key="9">
    <source>
        <dbReference type="PIRSR" id="PIRSR000926-2"/>
    </source>
</evidence>
<feature type="domain" description="Tyrosine-protein phosphatase" evidence="11">
    <location>
        <begin position="8"/>
        <end position="271"/>
    </location>
</feature>
<dbReference type="SUPFAM" id="SSF52799">
    <property type="entry name" value="(Phosphotyrosine protein) phosphatases II"/>
    <property type="match status" value="1"/>
</dbReference>
<dbReference type="PRINTS" id="PR00700">
    <property type="entry name" value="PRTYPHPHTASE"/>
</dbReference>
<dbReference type="OrthoDB" id="9450131at2759"/>
<organism evidence="13 14">
    <name type="scientific">Hyalella azteca</name>
    <name type="common">Amphipod</name>
    <dbReference type="NCBI Taxonomy" id="294128"/>
    <lineage>
        <taxon>Eukaryota</taxon>
        <taxon>Metazoa</taxon>
        <taxon>Ecdysozoa</taxon>
        <taxon>Arthropoda</taxon>
        <taxon>Crustacea</taxon>
        <taxon>Multicrustacea</taxon>
        <taxon>Malacostraca</taxon>
        <taxon>Eumalacostraca</taxon>
        <taxon>Peracarida</taxon>
        <taxon>Amphipoda</taxon>
        <taxon>Senticaudata</taxon>
        <taxon>Talitrida</taxon>
        <taxon>Talitroidea</taxon>
        <taxon>Hyalellidae</taxon>
        <taxon>Hyalella</taxon>
    </lineage>
</organism>
<dbReference type="GO" id="GO:0048666">
    <property type="term" value="P:neuron development"/>
    <property type="evidence" value="ECO:0007669"/>
    <property type="project" value="UniProtKB-ARBA"/>
</dbReference>
<evidence type="ECO:0000256" key="5">
    <source>
        <dbReference type="ARBA" id="ARBA00022801"/>
    </source>
</evidence>
<evidence type="ECO:0000259" key="11">
    <source>
        <dbReference type="PROSITE" id="PS50055"/>
    </source>
</evidence>
<dbReference type="InterPro" id="IPR029021">
    <property type="entry name" value="Prot-tyrosine_phosphatase-like"/>
</dbReference>
<accession>A0A8B7P2F0</accession>
<dbReference type="OMA" id="NEIHTHR"/>
<dbReference type="GO" id="GO:0005783">
    <property type="term" value="C:endoplasmic reticulum"/>
    <property type="evidence" value="ECO:0007669"/>
    <property type="project" value="UniProtKB-SubCell"/>
</dbReference>
<dbReference type="Gene3D" id="3.90.190.10">
    <property type="entry name" value="Protein tyrosine phosphatase superfamily"/>
    <property type="match status" value="1"/>
</dbReference>
<sequence>MSLLCFVFQKVRTDGTYDFPLTEAKSAINRPLNRYRDVLPYDHSRIILEHPTTNYINASLLKVESVQRQYILTQGPLSTTSQHFWLMVWQQQTKGIIMLNKTIEKNMIKCDQYWPLGSSNGGQDSMTFPGVGLQVDLVSEAKHHHYTYRVLRLTETSSGNSREVLHFHYTTWPDFGVPQSPEAFNKFLNVVIKSGSLDASVGPAIVHCSAGIGRSGTFCLVDTLLLMLDQGVCGSNVGTVLEVLLDMRRYRMGLIQTPDQLRFSYQAIVQGARQRLRQQQRATNGSLGNGVNPADDGSSSDEAEEAAEDAPPPRPPPRTDSLTRSVTEAQIWEKLQGDDNDDVTGPSLNNNHHHDGEDDDDDEEEEEEPLVVHRNNTTNTSLGDADLPDLPSSPEHPPTPPPPPRPPPARVTSPSDGDEAPSSPEELATKMACEVRRRQTRQERNASLRSKITAIQEKSRVTEAWEYRKRGRGVGSGGVGEGHASDACEEEGPSKRARP</sequence>
<reference evidence="14" key="1">
    <citation type="submission" date="2025-08" db="UniProtKB">
        <authorList>
            <consortium name="RefSeq"/>
        </authorList>
    </citation>
    <scope>IDENTIFICATION</scope>
    <source>
        <tissue evidence="14">Whole organism</tissue>
    </source>
</reference>
<dbReference type="GO" id="GO:0019901">
    <property type="term" value="F:protein kinase binding"/>
    <property type="evidence" value="ECO:0007669"/>
    <property type="project" value="TreeGrafter"/>
</dbReference>
<gene>
    <name evidence="14" type="primary">LOC108676606</name>
</gene>
<feature type="active site" description="Phosphocysteine intermediate" evidence="8">
    <location>
        <position position="208"/>
    </location>
</feature>
<dbReference type="InterPro" id="IPR016130">
    <property type="entry name" value="Tyr_Pase_AS"/>
</dbReference>
<dbReference type="SMART" id="SM00404">
    <property type="entry name" value="PTPc_motif"/>
    <property type="match status" value="1"/>
</dbReference>
<comment type="subcellular location">
    <subcellularLocation>
        <location evidence="1">Endomembrane system</location>
    </subcellularLocation>
</comment>
<proteinExistence type="inferred from homology"/>
<evidence type="ECO:0000259" key="12">
    <source>
        <dbReference type="PROSITE" id="PS50056"/>
    </source>
</evidence>
<feature type="binding site" evidence="9">
    <location>
        <begin position="208"/>
        <end position="214"/>
    </location>
    <ligand>
        <name>substrate</name>
    </ligand>
</feature>
<dbReference type="RefSeq" id="XP_018020203.1">
    <property type="nucleotide sequence ID" value="XM_018164714.2"/>
</dbReference>
<feature type="binding site" evidence="9">
    <location>
        <position position="256"/>
    </location>
    <ligand>
        <name>substrate</name>
    </ligand>
</feature>
<evidence type="ECO:0000256" key="4">
    <source>
        <dbReference type="ARBA" id="ARBA00022553"/>
    </source>
</evidence>
<dbReference type="GO" id="GO:0004726">
    <property type="term" value="F:non-membrane spanning protein tyrosine phosphatase activity"/>
    <property type="evidence" value="ECO:0007669"/>
    <property type="project" value="TreeGrafter"/>
</dbReference>
<evidence type="ECO:0000256" key="1">
    <source>
        <dbReference type="ARBA" id="ARBA00004308"/>
    </source>
</evidence>
<dbReference type="GO" id="GO:0070373">
    <property type="term" value="P:negative regulation of ERK1 and ERK2 cascade"/>
    <property type="evidence" value="ECO:0007669"/>
    <property type="project" value="TreeGrafter"/>
</dbReference>
<evidence type="ECO:0000256" key="3">
    <source>
        <dbReference type="ARBA" id="ARBA00013064"/>
    </source>
</evidence>
<dbReference type="InterPro" id="IPR003595">
    <property type="entry name" value="Tyr_Pase_cat"/>
</dbReference>
<dbReference type="GeneID" id="108676606"/>
<feature type="compositionally biased region" description="Acidic residues" evidence="10">
    <location>
        <begin position="357"/>
        <end position="369"/>
    </location>
</feature>
<dbReference type="Proteomes" id="UP000694843">
    <property type="component" value="Unplaced"/>
</dbReference>
<evidence type="ECO:0000256" key="8">
    <source>
        <dbReference type="PIRSR" id="PIRSR000926-1"/>
    </source>
</evidence>
<dbReference type="PROSITE" id="PS50056">
    <property type="entry name" value="TYR_PHOSPHATASE_2"/>
    <property type="match status" value="1"/>
</dbReference>
<dbReference type="PANTHER" id="PTHR46047">
    <property type="entry name" value="TYROSINE-PROTEIN PHOSPHATASE NON-RECEPTOR TYPE 61F"/>
    <property type="match status" value="1"/>
</dbReference>
<name>A0A8B7P2F0_HYAAZ</name>
<feature type="binding site" evidence="9">
    <location>
        <position position="174"/>
    </location>
    <ligand>
        <name>substrate</name>
    </ligand>
</feature>
<evidence type="ECO:0000256" key="6">
    <source>
        <dbReference type="ARBA" id="ARBA00022912"/>
    </source>
</evidence>
<dbReference type="EC" id="3.1.3.48" evidence="3"/>
<evidence type="ECO:0000256" key="10">
    <source>
        <dbReference type="SAM" id="MobiDB-lite"/>
    </source>
</evidence>
<dbReference type="SMART" id="SM00194">
    <property type="entry name" value="PTPc"/>
    <property type="match status" value="1"/>
</dbReference>
<feature type="region of interest" description="Disordered" evidence="10">
    <location>
        <begin position="469"/>
        <end position="499"/>
    </location>
</feature>
<evidence type="ECO:0000313" key="13">
    <source>
        <dbReference type="Proteomes" id="UP000694843"/>
    </source>
</evidence>
<feature type="compositionally biased region" description="Acidic residues" evidence="10">
    <location>
        <begin position="298"/>
        <end position="308"/>
    </location>
</feature>
<feature type="compositionally biased region" description="Pro residues" evidence="10">
    <location>
        <begin position="394"/>
        <end position="409"/>
    </location>
</feature>
<dbReference type="KEGG" id="hazt:108676606"/>
<dbReference type="PROSITE" id="PS50055">
    <property type="entry name" value="TYR_PHOSPHATASE_PTP"/>
    <property type="match status" value="1"/>
</dbReference>
<dbReference type="GO" id="GO:0005634">
    <property type="term" value="C:nucleus"/>
    <property type="evidence" value="ECO:0007669"/>
    <property type="project" value="TreeGrafter"/>
</dbReference>
<dbReference type="InterPro" id="IPR051985">
    <property type="entry name" value="NR_tyrosine_phosphatase"/>
</dbReference>
<keyword evidence="6" id="KW-0904">Protein phosphatase</keyword>
<keyword evidence="13" id="KW-1185">Reference proteome</keyword>
<keyword evidence="7" id="KW-0472">Membrane</keyword>